<feature type="transmembrane region" description="Helical" evidence="1">
    <location>
        <begin position="324"/>
        <end position="346"/>
    </location>
</feature>
<dbReference type="Pfam" id="PF25221">
    <property type="entry name" value="5TMH_Lnb"/>
    <property type="match status" value="1"/>
</dbReference>
<keyword evidence="1" id="KW-0472">Membrane</keyword>
<feature type="domain" description="Lnb-like transmembrane" evidence="4">
    <location>
        <begin position="292"/>
        <end position="425"/>
    </location>
</feature>
<dbReference type="InterPro" id="IPR025178">
    <property type="entry name" value="Lnb_N"/>
</dbReference>
<dbReference type="AlphaFoldDB" id="A0A6G1VQZ9"/>
<sequence length="447" mass="51965">MKRFKHIFGVILAVILTNLTTNVTAQDFSGYQTPDISVQNSRVNEDATSWLDSVDISLLTCGPGNEVWSYYGHSALRIQDKMHGSDVAVNWGMFSFRQNFFILRFVFGLTDYQIGIYPMTDFLAEYAAEGRWVRQQRINLSRDEKINILHAIEENAKPENRTYRYNFFFDNCTTRAREMILTNIGYCNTNFDDKDTQSTYRQEIHKLNGDHRWSRFGNDLLLGYLSDRPISKREWEFLPDNLSRDFATEGRKDNMNETQDLASTRYYNGKEGYITMVDSTCYLIPKQAQVAESEAITPIMVATFIAIIIIGVSIIEWRKKKNFWGFDAFLLILTGLPGIILFAMIFSQHPTVQINFQLLLLNPVNLIFAWKTISKMRKGKLYWYYEVWGWCLLVALLLQIWQSYAEGMSTLAFSLLMRYAIKSTLLDLNSSKLAIQKQLMNKLRKDK</sequence>
<organism evidence="5 6">
    <name type="scientific">Segatella copri</name>
    <dbReference type="NCBI Taxonomy" id="165179"/>
    <lineage>
        <taxon>Bacteria</taxon>
        <taxon>Pseudomonadati</taxon>
        <taxon>Bacteroidota</taxon>
        <taxon>Bacteroidia</taxon>
        <taxon>Bacteroidales</taxon>
        <taxon>Prevotellaceae</taxon>
        <taxon>Segatella</taxon>
    </lineage>
</organism>
<evidence type="ECO:0000313" key="6">
    <source>
        <dbReference type="Proteomes" id="UP000477980"/>
    </source>
</evidence>
<keyword evidence="2" id="KW-0732">Signal</keyword>
<evidence type="ECO:0000259" key="3">
    <source>
        <dbReference type="Pfam" id="PF13387"/>
    </source>
</evidence>
<keyword evidence="1" id="KW-1133">Transmembrane helix</keyword>
<evidence type="ECO:0000313" key="5">
    <source>
        <dbReference type="EMBL" id="MQP14994.1"/>
    </source>
</evidence>
<feature type="transmembrane region" description="Helical" evidence="1">
    <location>
        <begin position="295"/>
        <end position="317"/>
    </location>
</feature>
<feature type="transmembrane region" description="Helical" evidence="1">
    <location>
        <begin position="352"/>
        <end position="370"/>
    </location>
</feature>
<reference evidence="5 6" key="1">
    <citation type="submission" date="2019-09" db="EMBL/GenBank/DDBJ databases">
        <title>Distinct polysaccharide growth profiles of human intestinal Prevotella copri isolates.</title>
        <authorList>
            <person name="Fehlner-Peach H."/>
            <person name="Magnabosco C."/>
            <person name="Raghavan V."/>
            <person name="Scher J.U."/>
            <person name="Tett A."/>
            <person name="Cox L.M."/>
            <person name="Gottsegen C."/>
            <person name="Watters A."/>
            <person name="Wiltshire- Gordon J.D."/>
            <person name="Segata N."/>
            <person name="Bonneau R."/>
            <person name="Littman D.R."/>
        </authorList>
    </citation>
    <scope>NUCLEOTIDE SEQUENCE [LARGE SCALE GENOMIC DNA]</scope>
    <source>
        <strain evidence="6">iAA917</strain>
    </source>
</reference>
<dbReference type="EMBL" id="VZAH01000110">
    <property type="protein sequence ID" value="MQP14994.1"/>
    <property type="molecule type" value="Genomic_DNA"/>
</dbReference>
<feature type="transmembrane region" description="Helical" evidence="1">
    <location>
        <begin position="382"/>
        <end position="401"/>
    </location>
</feature>
<proteinExistence type="predicted"/>
<keyword evidence="1" id="KW-0812">Transmembrane</keyword>
<evidence type="ECO:0000256" key="2">
    <source>
        <dbReference type="SAM" id="SignalP"/>
    </source>
</evidence>
<accession>A0A6G1VQZ9</accession>
<dbReference type="InterPro" id="IPR057436">
    <property type="entry name" value="5TMH_Lnb"/>
</dbReference>
<evidence type="ECO:0000256" key="1">
    <source>
        <dbReference type="SAM" id="Phobius"/>
    </source>
</evidence>
<protein>
    <submittedName>
        <fullName evidence="5">DUF4105 domain-containing protein</fullName>
    </submittedName>
</protein>
<name>A0A6G1VQZ9_9BACT</name>
<feature type="domain" description="Lnb N-terminal periplasmic" evidence="3">
    <location>
        <begin position="48"/>
        <end position="182"/>
    </location>
</feature>
<dbReference type="Pfam" id="PF13387">
    <property type="entry name" value="Lnb_N"/>
    <property type="match status" value="1"/>
</dbReference>
<feature type="signal peptide" evidence="2">
    <location>
        <begin position="1"/>
        <end position="25"/>
    </location>
</feature>
<gene>
    <name evidence="5" type="ORF">F7D25_11360</name>
</gene>
<comment type="caution">
    <text evidence="5">The sequence shown here is derived from an EMBL/GenBank/DDBJ whole genome shotgun (WGS) entry which is preliminary data.</text>
</comment>
<evidence type="ECO:0000259" key="4">
    <source>
        <dbReference type="Pfam" id="PF25221"/>
    </source>
</evidence>
<feature type="chain" id="PRO_5026062427" evidence="2">
    <location>
        <begin position="26"/>
        <end position="447"/>
    </location>
</feature>
<dbReference type="Proteomes" id="UP000477980">
    <property type="component" value="Unassembled WGS sequence"/>
</dbReference>